<evidence type="ECO:0000313" key="15">
    <source>
        <dbReference type="EMBL" id="USR37761.1"/>
    </source>
</evidence>
<keyword evidence="8 13" id="KW-0548">Nucleotidyltransferase</keyword>
<dbReference type="RefSeq" id="WP_129482308.1">
    <property type="nucleotide sequence ID" value="NZ_CP099397.1"/>
</dbReference>
<evidence type="ECO:0000256" key="2">
    <source>
        <dbReference type="ARBA" id="ARBA00007663"/>
    </source>
</evidence>
<evidence type="ECO:0000256" key="5">
    <source>
        <dbReference type="ARBA" id="ARBA00022490"/>
    </source>
</evidence>
<dbReference type="SUPFAM" id="SSF55821">
    <property type="entry name" value="YrdC/RibB"/>
    <property type="match status" value="1"/>
</dbReference>
<reference evidence="15" key="1">
    <citation type="submission" date="2022-06" db="EMBL/GenBank/DDBJ databases">
        <title>Complete genome of Pseudomonas hydrolytica DSWY01T.</title>
        <authorList>
            <person name="Jung J."/>
            <person name="Jeon C.O."/>
        </authorList>
    </citation>
    <scope>NUCLEOTIDE SEQUENCE</scope>
    <source>
        <strain evidence="15">DSWY01</strain>
    </source>
</reference>
<feature type="domain" description="YrdC-like" evidence="14">
    <location>
        <begin position="28"/>
        <end position="215"/>
    </location>
</feature>
<dbReference type="InterPro" id="IPR050156">
    <property type="entry name" value="TC-AMP_synthase_SUA5"/>
</dbReference>
<dbReference type="PANTHER" id="PTHR17490:SF16">
    <property type="entry name" value="THREONYLCARBAMOYL-AMP SYNTHASE"/>
    <property type="match status" value="1"/>
</dbReference>
<dbReference type="PROSITE" id="PS51163">
    <property type="entry name" value="YRDC"/>
    <property type="match status" value="1"/>
</dbReference>
<evidence type="ECO:0000256" key="3">
    <source>
        <dbReference type="ARBA" id="ARBA00012584"/>
    </source>
</evidence>
<evidence type="ECO:0000256" key="8">
    <source>
        <dbReference type="ARBA" id="ARBA00022695"/>
    </source>
</evidence>
<keyword evidence="9 13" id="KW-0547">Nucleotide-binding</keyword>
<comment type="catalytic activity">
    <reaction evidence="12 13">
        <text>L-threonine + hydrogencarbonate + ATP = L-threonylcarbamoyladenylate + diphosphate + H2O</text>
        <dbReference type="Rhea" id="RHEA:36407"/>
        <dbReference type="ChEBI" id="CHEBI:15377"/>
        <dbReference type="ChEBI" id="CHEBI:17544"/>
        <dbReference type="ChEBI" id="CHEBI:30616"/>
        <dbReference type="ChEBI" id="CHEBI:33019"/>
        <dbReference type="ChEBI" id="CHEBI:57926"/>
        <dbReference type="ChEBI" id="CHEBI:73682"/>
        <dbReference type="EC" id="2.7.7.87"/>
    </reaction>
</comment>
<evidence type="ECO:0000313" key="16">
    <source>
        <dbReference type="Proteomes" id="UP001054897"/>
    </source>
</evidence>
<dbReference type="InterPro" id="IPR038385">
    <property type="entry name" value="Sua5/YwlC_C"/>
</dbReference>
<evidence type="ECO:0000256" key="9">
    <source>
        <dbReference type="ARBA" id="ARBA00022741"/>
    </source>
</evidence>
<dbReference type="PIRSF" id="PIRSF004930">
    <property type="entry name" value="Tln_factor_SUA5"/>
    <property type="match status" value="1"/>
</dbReference>
<evidence type="ECO:0000256" key="11">
    <source>
        <dbReference type="ARBA" id="ARBA00029774"/>
    </source>
</evidence>
<gene>
    <name evidence="15" type="ORF">L1F06_013765</name>
</gene>
<keyword evidence="16" id="KW-1185">Reference proteome</keyword>
<dbReference type="GeneID" id="300082058"/>
<dbReference type="InterPro" id="IPR006070">
    <property type="entry name" value="Sua5-like_dom"/>
</dbReference>
<comment type="subcellular location">
    <subcellularLocation>
        <location evidence="1 13">Cytoplasm</location>
    </subcellularLocation>
</comment>
<dbReference type="Gene3D" id="3.90.870.10">
    <property type="entry name" value="DHBP synthase"/>
    <property type="match status" value="1"/>
</dbReference>
<dbReference type="InterPro" id="IPR005145">
    <property type="entry name" value="Sua5_C"/>
</dbReference>
<dbReference type="PANTHER" id="PTHR17490">
    <property type="entry name" value="SUA5"/>
    <property type="match status" value="1"/>
</dbReference>
<dbReference type="InterPro" id="IPR010923">
    <property type="entry name" value="T(6)A37_SUA5"/>
</dbReference>
<evidence type="ECO:0000256" key="13">
    <source>
        <dbReference type="PIRNR" id="PIRNR004930"/>
    </source>
</evidence>
<evidence type="ECO:0000256" key="10">
    <source>
        <dbReference type="ARBA" id="ARBA00022840"/>
    </source>
</evidence>
<keyword evidence="7 13" id="KW-0819">tRNA processing</keyword>
<evidence type="ECO:0000256" key="4">
    <source>
        <dbReference type="ARBA" id="ARBA00015492"/>
    </source>
</evidence>
<dbReference type="Pfam" id="PF03481">
    <property type="entry name" value="Sua5_C"/>
    <property type="match status" value="1"/>
</dbReference>
<comment type="function">
    <text evidence="13">Required for the formation of a threonylcarbamoyl group on adenosine at position 37 (t(6)A37) in tRNAs that read codons beginning with adenine.</text>
</comment>
<dbReference type="Pfam" id="PF01300">
    <property type="entry name" value="Sua5_yciO_yrdC"/>
    <property type="match status" value="1"/>
</dbReference>
<sequence>MPYNRPLPTAAPLNVISHDPLTTMPSITTDLDRCVQQLRSGNLLAMPTETVYGLAADARNGEAVAKVFQLKQRPDSNPLIVHLADASQASNWASHIPAQAQVLMDACWPGPLTLVLPARDDVLRSVTAGQDSVALRVPAHPVARALLQAFGDGLVAPSANRYMSISPTSAAHVARQFAESALLILDGGACQVGLESSIVSLLPGDSPRLLRHGMLGQARLEQILGQALENRPGSVRAPGQCRRHYAPGTPTSSFSELPRPQLDDPDCGWIWCGQAHPSRGPAVDLSGDPERYAAGLYAALYQLDALALRHIHIQLPPQSAAWAAVHERLSRACEPAAPY</sequence>
<protein>
    <recommendedName>
        <fullName evidence="4 13">Threonylcarbamoyl-AMP synthase</fullName>
        <shortName evidence="13">TC-AMP synthase</shortName>
        <ecNumber evidence="3 13">2.7.7.87</ecNumber>
    </recommendedName>
    <alternativeName>
        <fullName evidence="11 13">L-threonylcarbamoyladenylate synthase</fullName>
    </alternativeName>
</protein>
<evidence type="ECO:0000256" key="12">
    <source>
        <dbReference type="ARBA" id="ARBA00048366"/>
    </source>
</evidence>
<keyword evidence="6 13" id="KW-0808">Transferase</keyword>
<dbReference type="GO" id="GO:0061710">
    <property type="term" value="F:L-threonylcarbamoyladenylate synthase"/>
    <property type="evidence" value="ECO:0007669"/>
    <property type="project" value="UniProtKB-EC"/>
</dbReference>
<evidence type="ECO:0000259" key="14">
    <source>
        <dbReference type="PROSITE" id="PS51163"/>
    </source>
</evidence>
<dbReference type="InterPro" id="IPR017945">
    <property type="entry name" value="DHBP_synth_RibB-like_a/b_dom"/>
</dbReference>
<organism evidence="15 16">
    <name type="scientific">Ectopseudomonas hydrolytica</name>
    <dbReference type="NCBI Taxonomy" id="2493633"/>
    <lineage>
        <taxon>Bacteria</taxon>
        <taxon>Pseudomonadati</taxon>
        <taxon>Pseudomonadota</taxon>
        <taxon>Gammaproteobacteria</taxon>
        <taxon>Pseudomonadales</taxon>
        <taxon>Pseudomonadaceae</taxon>
        <taxon>Ectopseudomonas</taxon>
    </lineage>
</organism>
<accession>A0ABY5A3C0</accession>
<comment type="similarity">
    <text evidence="2 13">Belongs to the SUA5 family.</text>
</comment>
<dbReference type="EMBL" id="CP099397">
    <property type="protein sequence ID" value="USR37761.1"/>
    <property type="molecule type" value="Genomic_DNA"/>
</dbReference>
<proteinExistence type="inferred from homology"/>
<name>A0ABY5A3C0_9GAMM</name>
<keyword evidence="5 13" id="KW-0963">Cytoplasm</keyword>
<evidence type="ECO:0000256" key="6">
    <source>
        <dbReference type="ARBA" id="ARBA00022679"/>
    </source>
</evidence>
<dbReference type="Proteomes" id="UP001054897">
    <property type="component" value="Chromosome"/>
</dbReference>
<dbReference type="EC" id="2.7.7.87" evidence="3 13"/>
<evidence type="ECO:0000256" key="1">
    <source>
        <dbReference type="ARBA" id="ARBA00004496"/>
    </source>
</evidence>
<evidence type="ECO:0000256" key="7">
    <source>
        <dbReference type="ARBA" id="ARBA00022694"/>
    </source>
</evidence>
<dbReference type="Gene3D" id="3.40.50.11030">
    <property type="entry name" value="Threonylcarbamoyl-AMP synthase, C-terminal domain"/>
    <property type="match status" value="1"/>
</dbReference>
<keyword evidence="10 13" id="KW-0067">ATP-binding</keyword>
<dbReference type="NCBIfam" id="TIGR00057">
    <property type="entry name" value="L-threonylcarbamoyladenylate synthase"/>
    <property type="match status" value="1"/>
</dbReference>